<protein>
    <recommendedName>
        <fullName evidence="2">F-box domain-containing protein</fullName>
    </recommendedName>
</protein>
<evidence type="ECO:0008006" key="2">
    <source>
        <dbReference type="Google" id="ProtNLM"/>
    </source>
</evidence>
<evidence type="ECO:0000313" key="1">
    <source>
        <dbReference type="EMBL" id="AYV86492.1"/>
    </source>
</evidence>
<dbReference type="InterPro" id="IPR032675">
    <property type="entry name" value="LRR_dom_sf"/>
</dbReference>
<name>A0A3G5AH15_9VIRU</name>
<dbReference type="EMBL" id="MK072507">
    <property type="protein sequence ID" value="AYV86492.1"/>
    <property type="molecule type" value="Genomic_DNA"/>
</dbReference>
<accession>A0A3G5AH15</accession>
<dbReference type="Gene3D" id="3.80.10.10">
    <property type="entry name" value="Ribonuclease Inhibitor"/>
    <property type="match status" value="1"/>
</dbReference>
<sequence length="315" mass="37160">MSMFFAWSQICHYLKFNDLFILSRCRNKFISRVLKSSYSWKHFEFHQKEIGEFFRNKMNYHVPDFLNKFILHIQTWVFSNDGTDLNWCKRLSIDGVSQIRFLDPYKFISGNLKQGIYEIVNLVDLRSFRSGMSTTLDNLTKLSYSHADSMDYLGSTDGCPRLHAVRFHSQYPPSSLHLNAFPAINELEITCCFIYFDIGWPFKYITQLQICGNISWKCIWTCFPHLKILKAKNIASLHVMGRIYYDDDMDEIIPFLDRLEELELCGSCDTFLLRHVVHVIRSDPKYRSILSNHSVYDVLVSYCEVYITDFKLQSI</sequence>
<gene>
    <name evidence="1" type="ORF">Sylvanvirus1_88</name>
</gene>
<proteinExistence type="predicted"/>
<reference evidence="1" key="1">
    <citation type="submission" date="2018-10" db="EMBL/GenBank/DDBJ databases">
        <title>Hidden diversity of soil giant viruses.</title>
        <authorList>
            <person name="Schulz F."/>
            <person name="Alteio L."/>
            <person name="Goudeau D."/>
            <person name="Ryan E.M."/>
            <person name="Malmstrom R.R."/>
            <person name="Blanchard J."/>
            <person name="Woyke T."/>
        </authorList>
    </citation>
    <scope>NUCLEOTIDE SEQUENCE</scope>
    <source>
        <strain evidence="1">SYV1</strain>
    </source>
</reference>
<organism evidence="1">
    <name type="scientific">Sylvanvirus sp</name>
    <dbReference type="NCBI Taxonomy" id="2487774"/>
    <lineage>
        <taxon>Viruses</taxon>
    </lineage>
</organism>